<dbReference type="InterPro" id="IPR045038">
    <property type="entry name" value="AIG2-like"/>
</dbReference>
<evidence type="ECO:0000256" key="2">
    <source>
        <dbReference type="ARBA" id="ARBA00030602"/>
    </source>
</evidence>
<dbReference type="SUPFAM" id="SSF110857">
    <property type="entry name" value="Gamma-glutamyl cyclotransferase-like"/>
    <property type="match status" value="1"/>
</dbReference>
<gene>
    <name evidence="4" type="ORF">OHT53_29070</name>
</gene>
<dbReference type="EMBL" id="CP108038">
    <property type="protein sequence ID" value="WUN92467.1"/>
    <property type="molecule type" value="Genomic_DNA"/>
</dbReference>
<dbReference type="CDD" id="cd06661">
    <property type="entry name" value="GGCT_like"/>
    <property type="match status" value="1"/>
</dbReference>
<dbReference type="PANTHER" id="PTHR31544:SF2">
    <property type="entry name" value="AIG2-LIKE PROTEIN D"/>
    <property type="match status" value="1"/>
</dbReference>
<proteinExistence type="predicted"/>
<dbReference type="Proteomes" id="UP001432071">
    <property type="component" value="Chromosome"/>
</dbReference>
<evidence type="ECO:0000313" key="4">
    <source>
        <dbReference type="EMBL" id="WUN92467.1"/>
    </source>
</evidence>
<dbReference type="Gene3D" id="3.10.490.10">
    <property type="entry name" value="Gamma-glutamyl cyclotransferase-like"/>
    <property type="match status" value="1"/>
</dbReference>
<dbReference type="InterPro" id="IPR013024">
    <property type="entry name" value="GGCT-like"/>
</dbReference>
<keyword evidence="5" id="KW-1185">Reference proteome</keyword>
<dbReference type="PANTHER" id="PTHR31544">
    <property type="entry name" value="AIG2-LIKE PROTEIN D"/>
    <property type="match status" value="1"/>
</dbReference>
<dbReference type="InterPro" id="IPR036568">
    <property type="entry name" value="GGCT-like_sf"/>
</dbReference>
<dbReference type="GeneID" id="93765118"/>
<dbReference type="RefSeq" id="WP_328738019.1">
    <property type="nucleotide sequence ID" value="NZ_CP108038.1"/>
</dbReference>
<name>A0ABZ1RCM5_9ACTN</name>
<evidence type="ECO:0000313" key="5">
    <source>
        <dbReference type="Proteomes" id="UP001432071"/>
    </source>
</evidence>
<evidence type="ECO:0000256" key="1">
    <source>
        <dbReference type="ARBA" id="ARBA00022679"/>
    </source>
</evidence>
<evidence type="ECO:0000259" key="3">
    <source>
        <dbReference type="Pfam" id="PF06094"/>
    </source>
</evidence>
<reference evidence="4" key="1">
    <citation type="submission" date="2022-10" db="EMBL/GenBank/DDBJ databases">
        <title>The complete genomes of actinobacterial strains from the NBC collection.</title>
        <authorList>
            <person name="Joergensen T.S."/>
            <person name="Alvarez Arevalo M."/>
            <person name="Sterndorff E.B."/>
            <person name="Faurdal D."/>
            <person name="Vuksanovic O."/>
            <person name="Mourched A.-S."/>
            <person name="Charusanti P."/>
            <person name="Shaw S."/>
            <person name="Blin K."/>
            <person name="Weber T."/>
        </authorList>
    </citation>
    <scope>NUCLEOTIDE SEQUENCE</scope>
    <source>
        <strain evidence="4">NBC_00302</strain>
    </source>
</reference>
<keyword evidence="1" id="KW-0808">Transferase</keyword>
<dbReference type="Pfam" id="PF06094">
    <property type="entry name" value="GGACT"/>
    <property type="match status" value="1"/>
</dbReference>
<sequence length="135" mass="14904">MYGTLQFDAVLKALLGRIPEQSQVSAPGYRAAALEGRVYPGLVLRAFGGSAPGLVLLDLSKEEWRILDAFEDERYDLHEVTLSNGRLGLAYVWPGGDVRDDDWDAAEFEERHLAEYAARCARLAPRLVAGEPKGE</sequence>
<dbReference type="InterPro" id="IPR009288">
    <property type="entry name" value="AIG2-like_dom"/>
</dbReference>
<organism evidence="4 5">
    <name type="scientific">Streptomyces bobili</name>
    <dbReference type="NCBI Taxonomy" id="67280"/>
    <lineage>
        <taxon>Bacteria</taxon>
        <taxon>Bacillati</taxon>
        <taxon>Actinomycetota</taxon>
        <taxon>Actinomycetes</taxon>
        <taxon>Kitasatosporales</taxon>
        <taxon>Streptomycetaceae</taxon>
        <taxon>Streptomyces</taxon>
    </lineage>
</organism>
<protein>
    <recommendedName>
        <fullName evidence="2">Putative gamma-glutamylcyclotransferase</fullName>
    </recommendedName>
</protein>
<accession>A0ABZ1RCM5</accession>
<feature type="domain" description="Gamma-glutamylcyclotransferase AIG2-like" evidence="3">
    <location>
        <begin position="2"/>
        <end position="104"/>
    </location>
</feature>